<reference evidence="2 4" key="2">
    <citation type="journal article" date="2013" name="Nature">
        <title>Insights into bilaterian evolution from three spiralian genomes.</title>
        <authorList>
            <person name="Simakov O."/>
            <person name="Marletaz F."/>
            <person name="Cho S.J."/>
            <person name="Edsinger-Gonzales E."/>
            <person name="Havlak P."/>
            <person name="Hellsten U."/>
            <person name="Kuo D.H."/>
            <person name="Larsson T."/>
            <person name="Lv J."/>
            <person name="Arendt D."/>
            <person name="Savage R."/>
            <person name="Osoegawa K."/>
            <person name="de Jong P."/>
            <person name="Grimwood J."/>
            <person name="Chapman J.A."/>
            <person name="Shapiro H."/>
            <person name="Aerts A."/>
            <person name="Otillar R.P."/>
            <person name="Terry A.Y."/>
            <person name="Boore J.L."/>
            <person name="Grigoriev I.V."/>
            <person name="Lindberg D.R."/>
            <person name="Seaver E.C."/>
            <person name="Weisblat D.A."/>
            <person name="Putnam N.H."/>
            <person name="Rokhsar D.S."/>
        </authorList>
    </citation>
    <scope>NUCLEOTIDE SEQUENCE</scope>
</reference>
<dbReference type="EMBL" id="AMQM01008721">
    <property type="status" value="NOT_ANNOTATED_CDS"/>
    <property type="molecule type" value="Genomic_DNA"/>
</dbReference>
<evidence type="ECO:0000256" key="1">
    <source>
        <dbReference type="SAM" id="SignalP"/>
    </source>
</evidence>
<dbReference type="EnsemblMetazoa" id="HelroT183344">
    <property type="protein sequence ID" value="HelroP183344"/>
    <property type="gene ID" value="HelroG183344"/>
</dbReference>
<dbReference type="KEGG" id="hro:HELRODRAFT_183344"/>
<evidence type="ECO:0000313" key="2">
    <source>
        <dbReference type="EMBL" id="ESO11239.1"/>
    </source>
</evidence>
<evidence type="ECO:0000313" key="4">
    <source>
        <dbReference type="Proteomes" id="UP000015101"/>
    </source>
</evidence>
<feature type="chain" id="PRO_5010980729" evidence="1">
    <location>
        <begin position="22"/>
        <end position="148"/>
    </location>
</feature>
<name>T1FJH3_HELRO</name>
<sequence length="148" mass="16668">MANLLIPVLMLAVFGCGQVLSSGWFCAICTGKANYNQLVDGCFGEKMSLAFCDDKASRGCYSELKINVKSKTVEIERGCTQKEEQNTYTTVNGDVYSIKRFFVELGSNCNSGNWQFLGHELTIEQRKEYEAAVKDWKNSGCDWEKWEA</sequence>
<keyword evidence="4" id="KW-1185">Reference proteome</keyword>
<feature type="signal peptide" evidence="1">
    <location>
        <begin position="1"/>
        <end position="21"/>
    </location>
</feature>
<gene>
    <name evidence="3" type="primary">20208972</name>
    <name evidence="2" type="ORF">HELRODRAFT_183344</name>
</gene>
<protein>
    <submittedName>
        <fullName evidence="2 3">Uncharacterized protein</fullName>
    </submittedName>
</protein>
<dbReference type="AlphaFoldDB" id="T1FJH3"/>
<reference evidence="3" key="3">
    <citation type="submission" date="2015-06" db="UniProtKB">
        <authorList>
            <consortium name="EnsemblMetazoa"/>
        </authorList>
    </citation>
    <scope>IDENTIFICATION</scope>
</reference>
<organism evidence="3 4">
    <name type="scientific">Helobdella robusta</name>
    <name type="common">Californian leech</name>
    <dbReference type="NCBI Taxonomy" id="6412"/>
    <lineage>
        <taxon>Eukaryota</taxon>
        <taxon>Metazoa</taxon>
        <taxon>Spiralia</taxon>
        <taxon>Lophotrochozoa</taxon>
        <taxon>Annelida</taxon>
        <taxon>Clitellata</taxon>
        <taxon>Hirudinea</taxon>
        <taxon>Rhynchobdellida</taxon>
        <taxon>Glossiphoniidae</taxon>
        <taxon>Helobdella</taxon>
    </lineage>
</organism>
<dbReference type="EMBL" id="KB095836">
    <property type="protein sequence ID" value="ESO11239.1"/>
    <property type="molecule type" value="Genomic_DNA"/>
</dbReference>
<dbReference type="GeneID" id="20208972"/>
<evidence type="ECO:0000313" key="3">
    <source>
        <dbReference type="EnsemblMetazoa" id="HelroP183344"/>
    </source>
</evidence>
<proteinExistence type="predicted"/>
<reference evidence="4" key="1">
    <citation type="submission" date="2012-12" db="EMBL/GenBank/DDBJ databases">
        <authorList>
            <person name="Hellsten U."/>
            <person name="Grimwood J."/>
            <person name="Chapman J.A."/>
            <person name="Shapiro H."/>
            <person name="Aerts A."/>
            <person name="Otillar R.P."/>
            <person name="Terry A.Y."/>
            <person name="Boore J.L."/>
            <person name="Simakov O."/>
            <person name="Marletaz F."/>
            <person name="Cho S.-J."/>
            <person name="Edsinger-Gonzales E."/>
            <person name="Havlak P."/>
            <person name="Kuo D.-H."/>
            <person name="Larsson T."/>
            <person name="Lv J."/>
            <person name="Arendt D."/>
            <person name="Savage R."/>
            <person name="Osoegawa K."/>
            <person name="de Jong P."/>
            <person name="Lindberg D.R."/>
            <person name="Seaver E.C."/>
            <person name="Weisblat D.A."/>
            <person name="Putnam N.H."/>
            <person name="Grigoriev I.V."/>
            <person name="Rokhsar D.S."/>
        </authorList>
    </citation>
    <scope>NUCLEOTIDE SEQUENCE</scope>
</reference>
<keyword evidence="1" id="KW-0732">Signal</keyword>
<accession>T1FJH3</accession>
<dbReference type="CTD" id="20208972"/>
<dbReference type="RefSeq" id="XP_009010620.1">
    <property type="nucleotide sequence ID" value="XM_009012372.1"/>
</dbReference>
<dbReference type="HOGENOM" id="CLU_1724293_0_0_1"/>
<dbReference type="InParanoid" id="T1FJH3"/>
<dbReference type="Proteomes" id="UP000015101">
    <property type="component" value="Unassembled WGS sequence"/>
</dbReference>